<organism evidence="1 2">
    <name type="scientific">Deinococcus detaillensis</name>
    <dbReference type="NCBI Taxonomy" id="2592048"/>
    <lineage>
        <taxon>Bacteria</taxon>
        <taxon>Thermotogati</taxon>
        <taxon>Deinococcota</taxon>
        <taxon>Deinococci</taxon>
        <taxon>Deinococcales</taxon>
        <taxon>Deinococcaceae</taxon>
        <taxon>Deinococcus</taxon>
    </lineage>
</organism>
<dbReference type="Pfam" id="PF10722">
    <property type="entry name" value="YbjN"/>
    <property type="match status" value="1"/>
</dbReference>
<comment type="caution">
    <text evidence="1">The sequence shown here is derived from an EMBL/GenBank/DDBJ whole genome shotgun (WGS) entry which is preliminary data.</text>
</comment>
<proteinExistence type="predicted"/>
<gene>
    <name evidence="1" type="ORF">FNU79_05140</name>
</gene>
<dbReference type="RefSeq" id="WP_143719814.1">
    <property type="nucleotide sequence ID" value="NZ_VKDB01000003.1"/>
</dbReference>
<dbReference type="OrthoDB" id="67262at2"/>
<evidence type="ECO:0000313" key="1">
    <source>
        <dbReference type="EMBL" id="TSA87270.1"/>
    </source>
</evidence>
<dbReference type="EMBL" id="VKDB01000003">
    <property type="protein sequence ID" value="TSA87270.1"/>
    <property type="molecule type" value="Genomic_DNA"/>
</dbReference>
<evidence type="ECO:0000313" key="2">
    <source>
        <dbReference type="Proteomes" id="UP000316092"/>
    </source>
</evidence>
<protein>
    <submittedName>
        <fullName evidence="1">YbjN domain-containing protein</fullName>
    </submittedName>
</protein>
<dbReference type="InterPro" id="IPR019660">
    <property type="entry name" value="Put_sensory_transdc_reg_YbjN"/>
</dbReference>
<name>A0A553V445_9DEIO</name>
<reference evidence="1 2" key="1">
    <citation type="submission" date="2019-07" db="EMBL/GenBank/DDBJ databases">
        <title>Deinococcus detaillus sp. nov., isolated from humus soil in Antarctica.</title>
        <authorList>
            <person name="Zhang K."/>
        </authorList>
    </citation>
    <scope>NUCLEOTIDE SEQUENCE [LARGE SCALE GENOMIC DNA]</scope>
    <source>
        <strain evidence="1 2">H1</strain>
    </source>
</reference>
<dbReference type="Gene3D" id="3.30.1460.70">
    <property type="match status" value="1"/>
</dbReference>
<sequence>MTDIPLLTLDTIAKYLKEREVNFDLKEQNDQRFLRTGWRFEMGDATVLLSVNDSSNHTSRLEITCVTQTTYAAHQAEVLAFLNARNRELAFSRSVDGDGNVWLEYVGLYPTLTEWPQETFDTLFGGVLSHFQEDYGLLEQRFGVLQT</sequence>
<accession>A0A553V445</accession>
<dbReference type="Proteomes" id="UP000316092">
    <property type="component" value="Unassembled WGS sequence"/>
</dbReference>
<dbReference type="AlphaFoldDB" id="A0A553V445"/>
<keyword evidence="2" id="KW-1185">Reference proteome</keyword>